<protein>
    <submittedName>
        <fullName evidence="5">LacI family DNA-binding transcriptional regulator</fullName>
    </submittedName>
</protein>
<evidence type="ECO:0000313" key="6">
    <source>
        <dbReference type="Proteomes" id="UP000662814"/>
    </source>
</evidence>
<feature type="domain" description="HTH lacI-type" evidence="4">
    <location>
        <begin position="12"/>
        <end position="66"/>
    </location>
</feature>
<keyword evidence="1" id="KW-0805">Transcription regulation</keyword>
<evidence type="ECO:0000313" key="5">
    <source>
        <dbReference type="EMBL" id="QPZ38957.1"/>
    </source>
</evidence>
<dbReference type="SMART" id="SM00354">
    <property type="entry name" value="HTH_LACI"/>
    <property type="match status" value="1"/>
</dbReference>
<evidence type="ECO:0000256" key="3">
    <source>
        <dbReference type="ARBA" id="ARBA00023163"/>
    </source>
</evidence>
<evidence type="ECO:0000256" key="1">
    <source>
        <dbReference type="ARBA" id="ARBA00023015"/>
    </source>
</evidence>
<dbReference type="PROSITE" id="PS50932">
    <property type="entry name" value="HTH_LACI_2"/>
    <property type="match status" value="1"/>
</dbReference>
<sequence length="345" mass="36735">MTDRTIARPSAPTLEAVATRAGVSRATVSRVVNNSPKVTDEVVAIVNAAIDELGYVPNRVARSLASKKTQAIAVIVPETASKVFDDPFFSSIVQGVALHLADTEYTLSLLMETETSSAKTRRYLRGGNVDGALIVSHHVSDHSYTQLGATVPMVFAGRPLIPEAIEGYYVDVDNVDGARMATQHLIDLGHTRIATIAGRTDMPGGHDRLDGWRAALARAKLDDSLVAYGDFSPADGAEAMRSLLENSTRIDAVFAANDQMAVGAYSALRSAGLRVPDDISIVGFDNDRYAATASPPLTTVDQSPEQMGDAMAGILLRLIDGDESVPNATMMPLELVVRESTAPRS</sequence>
<dbReference type="InterPro" id="IPR010982">
    <property type="entry name" value="Lambda_DNA-bd_dom_sf"/>
</dbReference>
<dbReference type="InterPro" id="IPR046335">
    <property type="entry name" value="LacI/GalR-like_sensor"/>
</dbReference>
<dbReference type="PANTHER" id="PTHR30146:SF109">
    <property type="entry name" value="HTH-TYPE TRANSCRIPTIONAL REGULATOR GALS"/>
    <property type="match status" value="1"/>
</dbReference>
<dbReference type="RefSeq" id="WP_166985055.1">
    <property type="nucleotide sequence ID" value="NZ_CP061169.1"/>
</dbReference>
<evidence type="ECO:0000256" key="2">
    <source>
        <dbReference type="ARBA" id="ARBA00023125"/>
    </source>
</evidence>
<accession>A0ABX6YKU5</accession>
<gene>
    <name evidence="5" type="ORF">HCR76_02315</name>
</gene>
<dbReference type="SUPFAM" id="SSF53822">
    <property type="entry name" value="Periplasmic binding protein-like I"/>
    <property type="match status" value="1"/>
</dbReference>
<dbReference type="InterPro" id="IPR028082">
    <property type="entry name" value="Peripla_BP_I"/>
</dbReference>
<keyword evidence="3" id="KW-0804">Transcription</keyword>
<dbReference type="CDD" id="cd01392">
    <property type="entry name" value="HTH_LacI"/>
    <property type="match status" value="1"/>
</dbReference>
<dbReference type="Gene3D" id="3.40.50.2300">
    <property type="match status" value="2"/>
</dbReference>
<dbReference type="Pfam" id="PF13377">
    <property type="entry name" value="Peripla_BP_3"/>
    <property type="match status" value="1"/>
</dbReference>
<dbReference type="SUPFAM" id="SSF47413">
    <property type="entry name" value="lambda repressor-like DNA-binding domains"/>
    <property type="match status" value="1"/>
</dbReference>
<dbReference type="Gene3D" id="1.10.260.40">
    <property type="entry name" value="lambda repressor-like DNA-binding domains"/>
    <property type="match status" value="1"/>
</dbReference>
<organism evidence="5 6">
    <name type="scientific">Paramicrobacterium chengjingii</name>
    <dbReference type="NCBI Taxonomy" id="2769067"/>
    <lineage>
        <taxon>Bacteria</taxon>
        <taxon>Bacillati</taxon>
        <taxon>Actinomycetota</taxon>
        <taxon>Actinomycetes</taxon>
        <taxon>Micrococcales</taxon>
        <taxon>Microbacteriaceae</taxon>
        <taxon>Paramicrobacterium</taxon>
    </lineage>
</organism>
<reference evidence="5 6" key="1">
    <citation type="submission" date="2020-12" db="EMBL/GenBank/DDBJ databases">
        <title>Microbacterium sp. HY060.</title>
        <authorList>
            <person name="Zhou J."/>
        </authorList>
    </citation>
    <scope>NUCLEOTIDE SEQUENCE [LARGE SCALE GENOMIC DNA]</scope>
    <source>
        <strain evidence="5 6">HY60</strain>
    </source>
</reference>
<dbReference type="InterPro" id="IPR000843">
    <property type="entry name" value="HTH_LacI"/>
</dbReference>
<name>A0ABX6YKU5_9MICO</name>
<dbReference type="Pfam" id="PF00356">
    <property type="entry name" value="LacI"/>
    <property type="match status" value="1"/>
</dbReference>
<evidence type="ECO:0000259" key="4">
    <source>
        <dbReference type="PROSITE" id="PS50932"/>
    </source>
</evidence>
<dbReference type="EMBL" id="CP061169">
    <property type="protein sequence ID" value="QPZ38957.1"/>
    <property type="molecule type" value="Genomic_DNA"/>
</dbReference>
<dbReference type="GO" id="GO:0003677">
    <property type="term" value="F:DNA binding"/>
    <property type="evidence" value="ECO:0007669"/>
    <property type="project" value="UniProtKB-KW"/>
</dbReference>
<proteinExistence type="predicted"/>
<keyword evidence="2 5" id="KW-0238">DNA-binding</keyword>
<keyword evidence="6" id="KW-1185">Reference proteome</keyword>
<dbReference type="PANTHER" id="PTHR30146">
    <property type="entry name" value="LACI-RELATED TRANSCRIPTIONAL REPRESSOR"/>
    <property type="match status" value="1"/>
</dbReference>
<dbReference type="Proteomes" id="UP000662814">
    <property type="component" value="Chromosome"/>
</dbReference>
<dbReference type="CDD" id="cd06267">
    <property type="entry name" value="PBP1_LacI_sugar_binding-like"/>
    <property type="match status" value="1"/>
</dbReference>